<sequence>MPIVPKHRWLMQVYAQDVLSRLGEVKASITSLSGQVLKLDSTKKIVRKLAGSARSTAAWATNVGNEFGQVIMSVLTASEGWGLAKMAEGLVNRYKQANIAPPRVLYTDRDCCKNSHLHKIFGGWPNLCIRLDVWHFMRRIAVGCTTDSHPLYSGFMAQLSRCIFVWDQSDLQRLIEAMRAELEACHLHPSDDDVRKSITKKEMQLHCKRAVRPAAEMEVMLGQLLAAYDGGRGCNSLGVPLINSARMKEIWKAQRRHIPCLQDPPGFQLYTQTGTVTKAGHVLPTYRCARGSTSLENFHLHMNRFIPGALQVGKVQHNGQTATESVKAFLSGSVVNTKEHVVLRE</sequence>
<keyword evidence="2" id="KW-1185">Reference proteome</keyword>
<protein>
    <recommendedName>
        <fullName evidence="3">Transposase</fullName>
    </recommendedName>
</protein>
<gene>
    <name evidence="1" type="ORF">KC01_LOCUS18769</name>
</gene>
<dbReference type="AlphaFoldDB" id="A0AAV2KGQ5"/>
<proteinExistence type="predicted"/>
<accession>A0AAV2KGQ5</accession>
<evidence type="ECO:0000313" key="2">
    <source>
        <dbReference type="Proteomes" id="UP001497482"/>
    </source>
</evidence>
<dbReference type="EMBL" id="OZ035840">
    <property type="protein sequence ID" value="CAL1589097.1"/>
    <property type="molecule type" value="Genomic_DNA"/>
</dbReference>
<dbReference type="PANTHER" id="PTHR24401:SF29">
    <property type="entry name" value="SI:CH211-243P7.3-RELATED"/>
    <property type="match status" value="1"/>
</dbReference>
<organism evidence="1 2">
    <name type="scientific">Knipowitschia caucasica</name>
    <name type="common">Caucasian dwarf goby</name>
    <name type="synonym">Pomatoschistus caucasicus</name>
    <dbReference type="NCBI Taxonomy" id="637954"/>
    <lineage>
        <taxon>Eukaryota</taxon>
        <taxon>Metazoa</taxon>
        <taxon>Chordata</taxon>
        <taxon>Craniata</taxon>
        <taxon>Vertebrata</taxon>
        <taxon>Euteleostomi</taxon>
        <taxon>Actinopterygii</taxon>
        <taxon>Neopterygii</taxon>
        <taxon>Teleostei</taxon>
        <taxon>Neoteleostei</taxon>
        <taxon>Acanthomorphata</taxon>
        <taxon>Gobiaria</taxon>
        <taxon>Gobiiformes</taxon>
        <taxon>Gobioidei</taxon>
        <taxon>Gobiidae</taxon>
        <taxon>Gobiinae</taxon>
        <taxon>Knipowitschia</taxon>
    </lineage>
</organism>
<dbReference type="Proteomes" id="UP001497482">
    <property type="component" value="Chromosome 18"/>
</dbReference>
<name>A0AAV2KGQ5_KNICA</name>
<evidence type="ECO:0008006" key="3">
    <source>
        <dbReference type="Google" id="ProtNLM"/>
    </source>
</evidence>
<evidence type="ECO:0000313" key="1">
    <source>
        <dbReference type="EMBL" id="CAL1589097.1"/>
    </source>
</evidence>
<dbReference type="PANTHER" id="PTHR24401">
    <property type="entry name" value="SI:CH211-243P7.3-RELATED"/>
    <property type="match status" value="1"/>
</dbReference>
<reference evidence="1 2" key="1">
    <citation type="submission" date="2024-04" db="EMBL/GenBank/DDBJ databases">
        <authorList>
            <person name="Waldvogel A.-M."/>
            <person name="Schoenle A."/>
        </authorList>
    </citation>
    <scope>NUCLEOTIDE SEQUENCE [LARGE SCALE GENOMIC DNA]</scope>
</reference>